<dbReference type="EMBL" id="QJRY01000003">
    <property type="protein sequence ID" value="PYB73922.1"/>
    <property type="molecule type" value="Genomic_DNA"/>
</dbReference>
<evidence type="ECO:0000313" key="7">
    <source>
        <dbReference type="Proteomes" id="UP000247536"/>
    </source>
</evidence>
<feature type="compositionally biased region" description="Acidic residues" evidence="5">
    <location>
        <begin position="7"/>
        <end position="19"/>
    </location>
</feature>
<accession>A0ABX5NSB4</accession>
<dbReference type="Gene3D" id="1.10.10.1550">
    <property type="entry name" value="ROS/MUCR transcriptional regulator protein"/>
    <property type="match status" value="1"/>
</dbReference>
<feature type="region of interest" description="Disordered" evidence="5">
    <location>
        <begin position="134"/>
        <end position="158"/>
    </location>
</feature>
<keyword evidence="3" id="KW-0238">DNA-binding</keyword>
<proteinExistence type="inferred from homology"/>
<dbReference type="RefSeq" id="WP_110791061.1">
    <property type="nucleotide sequence ID" value="NZ_QJRY01000003.1"/>
</dbReference>
<evidence type="ECO:0000256" key="5">
    <source>
        <dbReference type="SAM" id="MobiDB-lite"/>
    </source>
</evidence>
<evidence type="ECO:0000256" key="1">
    <source>
        <dbReference type="ARBA" id="ARBA00007031"/>
    </source>
</evidence>
<comment type="caution">
    <text evidence="6">The sequence shown here is derived from an EMBL/GenBank/DDBJ whole genome shotgun (WGS) entry which is preliminary data.</text>
</comment>
<reference evidence="6 7" key="1">
    <citation type="submission" date="2018-06" db="EMBL/GenBank/DDBJ databases">
        <title>Rhizobium wuzhouense sp. nov., isolated from roots of Oryza officinalis.</title>
        <authorList>
            <person name="Yuan T."/>
        </authorList>
    </citation>
    <scope>NUCLEOTIDE SEQUENCE [LARGE SCALE GENOMIC DNA]</scope>
    <source>
        <strain evidence="6 7">W44</strain>
    </source>
</reference>
<organism evidence="6 7">
    <name type="scientific">Rhizobium wuzhouense</name>
    <dbReference type="NCBI Taxonomy" id="1986026"/>
    <lineage>
        <taxon>Bacteria</taxon>
        <taxon>Pseudomonadati</taxon>
        <taxon>Pseudomonadota</taxon>
        <taxon>Alphaproteobacteria</taxon>
        <taxon>Hyphomicrobiales</taxon>
        <taxon>Rhizobiaceae</taxon>
        <taxon>Rhizobium/Agrobacterium group</taxon>
        <taxon>Rhizobium</taxon>
    </lineage>
</organism>
<sequence length="158" mass="17397">MQRDLLPEEPPEGATDDISPESAVALTVNLVRAYVANHIVPPTQLASLLEQTHRTVLSLSNLRPEPPEGSVPFVAPGAERLVCLECGKAFRALKRHLSAQHQLTPEEYRMRWNLPPDHPVTSPAYAAQRSNMAKATGLGKRQRGRPRKARLQDGEGQA</sequence>
<evidence type="ECO:0000313" key="6">
    <source>
        <dbReference type="EMBL" id="PYB73922.1"/>
    </source>
</evidence>
<protein>
    <submittedName>
        <fullName evidence="6">Transcriptional regulator</fullName>
    </submittedName>
</protein>
<dbReference type="InterPro" id="IPR041920">
    <property type="entry name" value="ROS/MUCR_sf"/>
</dbReference>
<evidence type="ECO:0000256" key="2">
    <source>
        <dbReference type="ARBA" id="ARBA00023015"/>
    </source>
</evidence>
<dbReference type="Pfam" id="PF05443">
    <property type="entry name" value="ROS_MUCR"/>
    <property type="match status" value="1"/>
</dbReference>
<keyword evidence="2" id="KW-0805">Transcription regulation</keyword>
<feature type="region of interest" description="Disordered" evidence="5">
    <location>
        <begin position="1"/>
        <end position="20"/>
    </location>
</feature>
<dbReference type="Proteomes" id="UP000247536">
    <property type="component" value="Unassembled WGS sequence"/>
</dbReference>
<keyword evidence="4" id="KW-0804">Transcription</keyword>
<feature type="compositionally biased region" description="Basic residues" evidence="5">
    <location>
        <begin position="140"/>
        <end position="149"/>
    </location>
</feature>
<evidence type="ECO:0000256" key="3">
    <source>
        <dbReference type="ARBA" id="ARBA00023125"/>
    </source>
</evidence>
<keyword evidence="7" id="KW-1185">Reference proteome</keyword>
<gene>
    <name evidence="6" type="ORF">DMY87_09355</name>
</gene>
<name>A0ABX5NSB4_9HYPH</name>
<evidence type="ECO:0000256" key="4">
    <source>
        <dbReference type="ARBA" id="ARBA00023163"/>
    </source>
</evidence>
<dbReference type="InterPro" id="IPR008807">
    <property type="entry name" value="ROS_MUCR"/>
</dbReference>
<comment type="similarity">
    <text evidence="1">Belongs to the ros/MucR family.</text>
</comment>